<dbReference type="RefSeq" id="WP_109873456.1">
    <property type="nucleotide sequence ID" value="NZ_QGNA01000007.1"/>
</dbReference>
<dbReference type="InterPro" id="IPR041690">
    <property type="entry name" value="Cadherin_5"/>
</dbReference>
<evidence type="ECO:0000313" key="4">
    <source>
        <dbReference type="Proteomes" id="UP000245765"/>
    </source>
</evidence>
<dbReference type="InterPro" id="IPR040853">
    <property type="entry name" value="RapA2_cadherin-like"/>
</dbReference>
<feature type="domain" description="Cadherin-like" evidence="2">
    <location>
        <begin position="121"/>
        <end position="214"/>
    </location>
</feature>
<feature type="domain" description="RapA2 cadherin-like" evidence="1">
    <location>
        <begin position="505"/>
        <end position="578"/>
    </location>
</feature>
<dbReference type="NCBIfam" id="NF012211">
    <property type="entry name" value="tand_rpt_95"/>
    <property type="match status" value="10"/>
</dbReference>
<proteinExistence type="predicted"/>
<dbReference type="Pfam" id="PF17892">
    <property type="entry name" value="Cadherin_5"/>
    <property type="match status" value="5"/>
</dbReference>
<accession>A0A317F7V2</accession>
<evidence type="ECO:0000259" key="1">
    <source>
        <dbReference type="Pfam" id="PF17803"/>
    </source>
</evidence>
<reference evidence="4" key="1">
    <citation type="submission" date="2018-05" db="EMBL/GenBank/DDBJ databases">
        <authorList>
            <person name="Du Z."/>
            <person name="Wang X."/>
        </authorList>
    </citation>
    <scope>NUCLEOTIDE SEQUENCE [LARGE SCALE GENOMIC DNA]</scope>
    <source>
        <strain evidence="4">CQN31</strain>
    </source>
</reference>
<dbReference type="Pfam" id="PF17963">
    <property type="entry name" value="Big_9"/>
    <property type="match status" value="4"/>
</dbReference>
<gene>
    <name evidence="3" type="ORF">DFH01_26075</name>
</gene>
<keyword evidence="4" id="KW-1185">Reference proteome</keyword>
<feature type="domain" description="Cadherin-like" evidence="2">
    <location>
        <begin position="631"/>
        <end position="726"/>
    </location>
</feature>
<comment type="caution">
    <text evidence="3">The sequence shown here is derived from an EMBL/GenBank/DDBJ whole genome shotgun (WGS) entry which is preliminary data.</text>
</comment>
<evidence type="ECO:0008006" key="5">
    <source>
        <dbReference type="Google" id="ProtNLM"/>
    </source>
</evidence>
<dbReference type="Gene3D" id="2.60.40.10">
    <property type="entry name" value="Immunoglobulins"/>
    <property type="match status" value="1"/>
</dbReference>
<name>A0A317F7V2_9PROT</name>
<dbReference type="Pfam" id="PF17803">
    <property type="entry name" value="Cadherin_4"/>
    <property type="match status" value="2"/>
</dbReference>
<protein>
    <recommendedName>
        <fullName evidence="5">Tandem-95 repeat protein</fullName>
    </recommendedName>
</protein>
<dbReference type="OrthoDB" id="7875798at2"/>
<dbReference type="InterPro" id="IPR013783">
    <property type="entry name" value="Ig-like_fold"/>
</dbReference>
<feature type="domain" description="Cadherin-like" evidence="2">
    <location>
        <begin position="217"/>
        <end position="308"/>
    </location>
</feature>
<evidence type="ECO:0000259" key="2">
    <source>
        <dbReference type="Pfam" id="PF17892"/>
    </source>
</evidence>
<feature type="domain" description="Cadherin-like" evidence="2">
    <location>
        <begin position="944"/>
        <end position="1032"/>
    </location>
</feature>
<evidence type="ECO:0000313" key="3">
    <source>
        <dbReference type="EMBL" id="PWS34483.1"/>
    </source>
</evidence>
<dbReference type="EMBL" id="QGNA01000007">
    <property type="protein sequence ID" value="PWS34483.1"/>
    <property type="molecule type" value="Genomic_DNA"/>
</dbReference>
<feature type="domain" description="RapA2 cadherin-like" evidence="1">
    <location>
        <begin position="1128"/>
        <end position="1204"/>
    </location>
</feature>
<feature type="domain" description="Cadherin-like" evidence="2">
    <location>
        <begin position="834"/>
        <end position="940"/>
    </location>
</feature>
<dbReference type="Proteomes" id="UP000245765">
    <property type="component" value="Unassembled WGS sequence"/>
</dbReference>
<organism evidence="3 4">
    <name type="scientific">Falsiroseomonas bella</name>
    <dbReference type="NCBI Taxonomy" id="2184016"/>
    <lineage>
        <taxon>Bacteria</taxon>
        <taxon>Pseudomonadati</taxon>
        <taxon>Pseudomonadota</taxon>
        <taxon>Alphaproteobacteria</taxon>
        <taxon>Acetobacterales</taxon>
        <taxon>Roseomonadaceae</taxon>
        <taxon>Falsiroseomonas</taxon>
    </lineage>
</organism>
<dbReference type="SUPFAM" id="SSF69322">
    <property type="entry name" value="Tricorn protease domain 2"/>
    <property type="match status" value="1"/>
</dbReference>
<sequence length="2582" mass="273566">MTIRADDGAGGTYDETFTIAVTDVDETPDNTAPTVENGSATIDEDGEISGNLNDLATDAENDTLTFSLVSTTPAGLTFNDDGSYTFDAPANFNGQVSFDFVAFDGQATSNQGTVTITVNAVNDAPTAPNGVTRTVNEDTSILISTADLIAGATDADGDSIVVSGVTSNAFVTGGLEAGGIRVTGTLNTNGVQTITYQLSDGHGGLVDGLITLDITPVNDRPVVTPTTFQGTEDVPFVIAIADLLAQVASDVDVGDTVSFLNVTGDFGGAVTIGGGNLIFTPLPNRDSAGSFFLSVTDGQLNAGGTITINLAPVNDAPVAGDDVVARTASPQVITFATLFANDVDVDTAAANRTISAITNESGVTVAVNGAARTVTVTYDPAHVGAYSFDYTVSDGAGGFDTATVTLNTVPSATDDSTTIGENRGWSDYHFVNVIGNDSDADGDLLTVASVVALNGAPIVAERWDSNSDGRFESLRFYVDDPSNNTNGVFQVEYTVSDQRGGTDTAVVTITVTPEDDAPIVRPDLLSSEIVSTSQFTPVDIAFATLLANDEHPDGTAFTITSVQTFVRGSAALVDTDGDLVNDSVRFTPDANTPLFEDFNSSWLAYFYYTATETNGDGDTASTYAFVRVFDVNEDPTAADDTVTRTGTNPQVISYDTLFGNDVDWDSPKSGWTISAITNESGVTAVADNAARTVTVTFEAGFTGAYAFDYALADGEGGTSSATVTLNTAPVAEDDEVTIAENTAWTFYTDVDVTANDGDADGDLLSVVGVTALNGAPVIGIGYDANGDGRNESVRFYVNDALNDTFGTFEAQYTVSDGRGGTDTAVLTITVTPENDAPRGVVESPGVFTTQEDTAIVIPVASLLSNGDYDPDGDSFWISSVTEWGSYGGDAVLDDKGTADRSDDEVVFTPDANFNGNAFFYYVLEDVFGARNTDTYANVTVTPINDPVTANDDVIARLFPEAGTQTITRAQLVGNDSDVDNDAAITGVVAGANVSSIVLNANQSVTVTYTSGAATFTYTLSDGTFSDTALVTLNSGPQQTGTPGVLNLTEDTQSYFTDDQLIALAGVTDPNSDNLFIRSYGSNSNISASDGFFFSNEDNWLTPVQNFNGPTTFTFTISDGNAATDLTVTLNVQVAAVDDPAVAVDDLALGLATTEQTPIVIQIADLLANDSDVEGNPFSAVSFYTVAWIGGGGTVVNNGNGTVTYTPGTDVAEGYNPWYGSNSWGGYGGPGFFYQVTGGDTAFVRVTVNNVNDPVVAQDDFVARLPGAPENQDVSFLDMAGNDDNPDPNSVLTIISVQNAVNGSAVLNNNGTPDNPTDDFVTFTHTGADASFQYTVQEEGGTTSTATVYFNGAPIAQPDAVTVSEAEATYAPDGSRRDIYIDRLELVGNDTDPEGQDLYIASPISSFPEARWDTDVISSVSYSSFGVTVRLLDPNWSGETWFEYRARDFGNPNAFSEAVRVTLTVEDGNDAPLTGWDYWAYNGASYGDADPATNDMVGYEDAVLDIPVSRLLEGQFIGGVYQFGADFDEEGDPLSIDPASLSSIYGTVQLVELGGEQFVRFTPRSDVNGEVYFDYAATDGTTGTRSTAYVYINPVNDAPVVSDGEIPVPVGATDFFISFSQLLTFVSDEDHSDFQLTFLDAFAVSGGAVSIEANGIRFTDDGSGDPLQFEFSYQDPLGASDSGVITLVPTVPPPVVLYFQGYDYGTGNSQLWHYVPDNSPFVGIALPEINGSPYYYPSEITPFGDGVAFLAGDGLHSFSEVGGLNTLISGVYINEFLVVGENIFAIDYDSFHAFGPGTAGGAVAETGYALSGLTEGQGSIYFVGYDDSQGWQQIFRYDPATQLVEQLTSESGGAVSSIRDLAVTSDAVFFAADTYDSATGTTDVGVLFRLDLNNGTLSSFGWTGMAEDPYVRDLVAVGEQVYFIGRNETGQEQLWRADDSGTGVFVFDNSSGLDGFFSGLNYAGDVSLMAFQDGVLANFYDNAGDGNYYLFFGNQDGFSAADDFNYSPYDVEVVDGEAFYIAYDGNNFDYQEVFVFDGASVQRLTTHEADYYLNELEVISRDRLFVTSYGYAGGAEGSYGSIVYEYNPAQYGDTFTHALQREASNIAYRNLTAADGGLYFEVSIDDIIYTYFASYQFGNLTPVNGFNVSTNGDQGFFGDMPLASFAFGLGAEATFFDMTDEVDFVDIAPGQDPDNAAIPANSYPSGFVQLEQLGDSSIADIYAIATIPEVGPDPTVMVRITHDPGTGTRSFDQVSGLTAVGYTGNPEDIREYLFEPHALGDVVLVTKGIYDPTTLQYDAFELWLIEGLTATMIDDNAGYLFRTEVARAGDVLFYEDQFTPGAGTELMLHDLATGTSTLVDINLGSENSDPRELVAAGGGVYMRAVTEGIGFAGDIELVRVETDGSFTVIDLRDDAESSQGALPRQITAVDEDTVVVFGDTDAGPTLWSVTGTTVDFSIGLWESGISGIPFLEGGTEVYGTGLFFFADTWTGQGTQLFRYDIPTQDIQQISSGTFVGRDAFEYSMEVAEGLLWFVFDEGYGDGLELHYYEQGFGWGSLSDLDQGSSGYDAWNLAAIATQEVLVA</sequence>